<evidence type="ECO:0000256" key="3">
    <source>
        <dbReference type="ARBA" id="ARBA00023163"/>
    </source>
</evidence>
<dbReference type="SUPFAM" id="SSF75516">
    <property type="entry name" value="Pheromone-binding domain of LuxR-like quorum-sensing transcription factors"/>
    <property type="match status" value="1"/>
</dbReference>
<evidence type="ECO:0000256" key="1">
    <source>
        <dbReference type="ARBA" id="ARBA00023015"/>
    </source>
</evidence>
<keyword evidence="2" id="KW-0238">DNA-binding</keyword>
<dbReference type="Pfam" id="PF03472">
    <property type="entry name" value="Autoind_bind"/>
    <property type="match status" value="1"/>
</dbReference>
<protein>
    <submittedName>
        <fullName evidence="5">LuxR family transcriptional regulator</fullName>
    </submittedName>
</protein>
<dbReference type="AlphaFoldDB" id="A0A4R2PX48"/>
<proteinExistence type="predicted"/>
<feature type="domain" description="Transcription factor LuxR-like autoinducer-binding" evidence="4">
    <location>
        <begin position="33"/>
        <end position="134"/>
    </location>
</feature>
<evidence type="ECO:0000313" key="5">
    <source>
        <dbReference type="EMBL" id="TCP38741.1"/>
    </source>
</evidence>
<dbReference type="InterPro" id="IPR005143">
    <property type="entry name" value="TF_LuxR_autoind-bd_dom"/>
</dbReference>
<organism evidence="5 6">
    <name type="scientific">Rhodovulum marinum</name>
    <dbReference type="NCBI Taxonomy" id="320662"/>
    <lineage>
        <taxon>Bacteria</taxon>
        <taxon>Pseudomonadati</taxon>
        <taxon>Pseudomonadota</taxon>
        <taxon>Alphaproteobacteria</taxon>
        <taxon>Rhodobacterales</taxon>
        <taxon>Paracoccaceae</taxon>
        <taxon>Rhodovulum</taxon>
    </lineage>
</organism>
<evidence type="ECO:0000259" key="4">
    <source>
        <dbReference type="Pfam" id="PF03472"/>
    </source>
</evidence>
<reference evidence="5 6" key="1">
    <citation type="submission" date="2019-03" db="EMBL/GenBank/DDBJ databases">
        <title>Genomic Encyclopedia of Type Strains, Phase IV (KMG-IV): sequencing the most valuable type-strain genomes for metagenomic binning, comparative biology and taxonomic classification.</title>
        <authorList>
            <person name="Goeker M."/>
        </authorList>
    </citation>
    <scope>NUCLEOTIDE SEQUENCE [LARGE SCALE GENOMIC DNA]</scope>
    <source>
        <strain evidence="5 6">DSM 18063</strain>
    </source>
</reference>
<dbReference type="Gene3D" id="3.30.450.80">
    <property type="entry name" value="Transcription factor LuxR-like, autoinducer-binding domain"/>
    <property type="match status" value="1"/>
</dbReference>
<accession>A0A4R2PX48</accession>
<dbReference type="OrthoDB" id="7826109at2"/>
<evidence type="ECO:0000256" key="2">
    <source>
        <dbReference type="ARBA" id="ARBA00023125"/>
    </source>
</evidence>
<keyword evidence="3" id="KW-0804">Transcription</keyword>
<name>A0A4R2PX48_9RHOB</name>
<keyword evidence="1" id="KW-0805">Transcription regulation</keyword>
<dbReference type="GO" id="GO:0003677">
    <property type="term" value="F:DNA binding"/>
    <property type="evidence" value="ECO:0007669"/>
    <property type="project" value="UniProtKB-KW"/>
</dbReference>
<dbReference type="InterPro" id="IPR036693">
    <property type="entry name" value="TF_LuxR_autoind-bd_dom_sf"/>
</dbReference>
<dbReference type="RefSeq" id="WP_132465852.1">
    <property type="nucleotide sequence ID" value="NZ_SLXP01000018.1"/>
</dbReference>
<dbReference type="EMBL" id="SLXP01000018">
    <property type="protein sequence ID" value="TCP38741.1"/>
    <property type="molecule type" value="Genomic_DNA"/>
</dbReference>
<sequence length="159" mass="17621">MNRVRKVSELLSALGELCDTGFALAIHIRYTRPLLLYQNYSREWSDFYSENGLMLADPVVRWGLENTGVLLWDDPDLDDPAGVVELARNHGLRNGVTIATGPRTSRTITGHTRSAGAFAADEIERLRCLVETVHAVTGGLENPDSPDLAALRTLDFSRR</sequence>
<evidence type="ECO:0000313" key="6">
    <source>
        <dbReference type="Proteomes" id="UP000294835"/>
    </source>
</evidence>
<comment type="caution">
    <text evidence="5">The sequence shown here is derived from an EMBL/GenBank/DDBJ whole genome shotgun (WGS) entry which is preliminary data.</text>
</comment>
<keyword evidence="6" id="KW-1185">Reference proteome</keyword>
<dbReference type="Proteomes" id="UP000294835">
    <property type="component" value="Unassembled WGS sequence"/>
</dbReference>
<gene>
    <name evidence="5" type="ORF">EV662_11842</name>
</gene>